<gene>
    <name evidence="6" type="ORF">QBC47DRAFT_218883</name>
</gene>
<dbReference type="InterPro" id="IPR029058">
    <property type="entry name" value="AB_hydrolase_fold"/>
</dbReference>
<dbReference type="PANTHER" id="PTHR24171:SF10">
    <property type="entry name" value="ANKYRIN REPEAT DOMAIN-CONTAINING PROTEIN 29-LIKE"/>
    <property type="match status" value="1"/>
</dbReference>
<feature type="compositionally biased region" description="Low complexity" evidence="4">
    <location>
        <begin position="1"/>
        <end position="23"/>
    </location>
</feature>
<keyword evidence="1" id="KW-0677">Repeat</keyword>
<evidence type="ECO:0000313" key="6">
    <source>
        <dbReference type="EMBL" id="KAK1754491.1"/>
    </source>
</evidence>
<dbReference type="Gene3D" id="3.40.50.300">
    <property type="entry name" value="P-loop containing nucleotide triphosphate hydrolases"/>
    <property type="match status" value="1"/>
</dbReference>
<evidence type="ECO:0000256" key="2">
    <source>
        <dbReference type="ARBA" id="ARBA00023043"/>
    </source>
</evidence>
<dbReference type="PROSITE" id="PS50297">
    <property type="entry name" value="ANK_REP_REGION"/>
    <property type="match status" value="6"/>
</dbReference>
<dbReference type="SUPFAM" id="SSF48403">
    <property type="entry name" value="Ankyrin repeat"/>
    <property type="match status" value="1"/>
</dbReference>
<dbReference type="InterPro" id="IPR027417">
    <property type="entry name" value="P-loop_NTPase"/>
</dbReference>
<evidence type="ECO:0000256" key="3">
    <source>
        <dbReference type="PROSITE-ProRule" id="PRU00023"/>
    </source>
</evidence>
<feature type="repeat" description="ANK" evidence="3">
    <location>
        <begin position="1307"/>
        <end position="1339"/>
    </location>
</feature>
<evidence type="ECO:0000313" key="7">
    <source>
        <dbReference type="Proteomes" id="UP001239445"/>
    </source>
</evidence>
<dbReference type="Gene3D" id="3.40.50.1820">
    <property type="entry name" value="alpha/beta hydrolase"/>
    <property type="match status" value="1"/>
</dbReference>
<name>A0AAJ0BEP7_9PEZI</name>
<dbReference type="Pfam" id="PF24883">
    <property type="entry name" value="NPHP3_N"/>
    <property type="match status" value="1"/>
</dbReference>
<feature type="repeat" description="ANK" evidence="3">
    <location>
        <begin position="1207"/>
        <end position="1240"/>
    </location>
</feature>
<dbReference type="PANTHER" id="PTHR24171">
    <property type="entry name" value="ANKYRIN REPEAT DOMAIN-CONTAINING PROTEIN 39-RELATED"/>
    <property type="match status" value="1"/>
</dbReference>
<dbReference type="InterPro" id="IPR002110">
    <property type="entry name" value="Ankyrin_rpt"/>
</dbReference>
<evidence type="ECO:0000259" key="5">
    <source>
        <dbReference type="Pfam" id="PF24883"/>
    </source>
</evidence>
<feature type="region of interest" description="Disordered" evidence="4">
    <location>
        <begin position="1"/>
        <end position="32"/>
    </location>
</feature>
<dbReference type="InterPro" id="IPR036770">
    <property type="entry name" value="Ankyrin_rpt-contain_sf"/>
</dbReference>
<dbReference type="SUPFAM" id="SSF52540">
    <property type="entry name" value="P-loop containing nucleoside triphosphate hydrolases"/>
    <property type="match status" value="1"/>
</dbReference>
<comment type="caution">
    <text evidence="6">The sequence shown here is derived from an EMBL/GenBank/DDBJ whole genome shotgun (WGS) entry which is preliminary data.</text>
</comment>
<evidence type="ECO:0000256" key="4">
    <source>
        <dbReference type="SAM" id="MobiDB-lite"/>
    </source>
</evidence>
<keyword evidence="2 3" id="KW-0040">ANK repeat</keyword>
<dbReference type="InterPro" id="IPR056884">
    <property type="entry name" value="NPHP3-like_N"/>
</dbReference>
<evidence type="ECO:0000256" key="1">
    <source>
        <dbReference type="ARBA" id="ARBA00022737"/>
    </source>
</evidence>
<organism evidence="6 7">
    <name type="scientific">Echria macrotheca</name>
    <dbReference type="NCBI Taxonomy" id="438768"/>
    <lineage>
        <taxon>Eukaryota</taxon>
        <taxon>Fungi</taxon>
        <taxon>Dikarya</taxon>
        <taxon>Ascomycota</taxon>
        <taxon>Pezizomycotina</taxon>
        <taxon>Sordariomycetes</taxon>
        <taxon>Sordariomycetidae</taxon>
        <taxon>Sordariales</taxon>
        <taxon>Schizotheciaceae</taxon>
        <taxon>Echria</taxon>
    </lineage>
</organism>
<keyword evidence="7" id="KW-1185">Reference proteome</keyword>
<protein>
    <recommendedName>
        <fullName evidence="5">Nephrocystin 3-like N-terminal domain-containing protein</fullName>
    </recommendedName>
</protein>
<feature type="repeat" description="ANK" evidence="3">
    <location>
        <begin position="1114"/>
        <end position="1142"/>
    </location>
</feature>
<feature type="repeat" description="ANK" evidence="3">
    <location>
        <begin position="1241"/>
        <end position="1273"/>
    </location>
</feature>
<dbReference type="SUPFAM" id="SSF53474">
    <property type="entry name" value="alpha/beta-Hydrolases"/>
    <property type="match status" value="1"/>
</dbReference>
<dbReference type="SMART" id="SM00248">
    <property type="entry name" value="ANK"/>
    <property type="match status" value="9"/>
</dbReference>
<proteinExistence type="predicted"/>
<dbReference type="EMBL" id="MU839835">
    <property type="protein sequence ID" value="KAK1754491.1"/>
    <property type="molecule type" value="Genomic_DNA"/>
</dbReference>
<accession>A0AAJ0BEP7</accession>
<dbReference type="Gene3D" id="1.25.40.20">
    <property type="entry name" value="Ankyrin repeat-containing domain"/>
    <property type="match status" value="3"/>
</dbReference>
<feature type="domain" description="Nephrocystin 3-like N-terminal" evidence="5">
    <location>
        <begin position="399"/>
        <end position="573"/>
    </location>
</feature>
<dbReference type="Pfam" id="PF12796">
    <property type="entry name" value="Ank_2"/>
    <property type="match status" value="3"/>
</dbReference>
<dbReference type="PROSITE" id="PS50088">
    <property type="entry name" value="ANK_REPEAT"/>
    <property type="match status" value="6"/>
</dbReference>
<dbReference type="PRINTS" id="PR01415">
    <property type="entry name" value="ANKYRIN"/>
</dbReference>
<dbReference type="Proteomes" id="UP001239445">
    <property type="component" value="Unassembled WGS sequence"/>
</dbReference>
<reference evidence="6" key="1">
    <citation type="submission" date="2023-06" db="EMBL/GenBank/DDBJ databases">
        <title>Genome-scale phylogeny and comparative genomics of the fungal order Sordariales.</title>
        <authorList>
            <consortium name="Lawrence Berkeley National Laboratory"/>
            <person name="Hensen N."/>
            <person name="Bonometti L."/>
            <person name="Westerberg I."/>
            <person name="Brannstrom I.O."/>
            <person name="Guillou S."/>
            <person name="Cros-Aarteil S."/>
            <person name="Calhoun S."/>
            <person name="Haridas S."/>
            <person name="Kuo A."/>
            <person name="Mondo S."/>
            <person name="Pangilinan J."/>
            <person name="Riley R."/>
            <person name="Labutti K."/>
            <person name="Andreopoulos B."/>
            <person name="Lipzen A."/>
            <person name="Chen C."/>
            <person name="Yanf M."/>
            <person name="Daum C."/>
            <person name="Ng V."/>
            <person name="Clum A."/>
            <person name="Steindorff A."/>
            <person name="Ohm R."/>
            <person name="Martin F."/>
            <person name="Silar P."/>
            <person name="Natvig D."/>
            <person name="Lalanne C."/>
            <person name="Gautier V."/>
            <person name="Ament-Velasquez S.L."/>
            <person name="Kruys A."/>
            <person name="Hutchinson M.I."/>
            <person name="Powell A.J."/>
            <person name="Barry K."/>
            <person name="Miller A.N."/>
            <person name="Grigoriev I.V."/>
            <person name="Debuchy R."/>
            <person name="Gladieux P."/>
            <person name="Thoren M.H."/>
            <person name="Johannesson H."/>
        </authorList>
    </citation>
    <scope>NUCLEOTIDE SEQUENCE</scope>
    <source>
        <strain evidence="6">PSN4</strain>
    </source>
</reference>
<feature type="repeat" description="ANK" evidence="3">
    <location>
        <begin position="1174"/>
        <end position="1206"/>
    </location>
</feature>
<feature type="repeat" description="ANK" evidence="3">
    <location>
        <begin position="1274"/>
        <end position="1306"/>
    </location>
</feature>
<sequence>MSSLSLHSHNARSSSSHHSVPSTHHPPEPLLSSPVISLTMELPLREDTPGDWEENSLVSVQENAPVKVRDLGITVVYRPEKPNIDIVILHGLKGNAYGTFSHCDEIASTNEQEPGTQSSPKKRKREVYWPRDLLPLSIPDARVLAYGYDADPLAFLSGGQSLMDFGWNFLVRLEAERRAETEDPERPIIFIAHSMGGLVTKEALRRSRLCQGLQSHLQSIFQSTRGVIFLGTPHYGANPRGLLDLLLKILGMTDKKGFNLAVIEALKPRSELARDLTRAFNEMALEHGWMIHSFQEDRKELRLILSKAVEDDSSRLDLPFNEIAEHMARSHTQMCKFSSQNDPEYEKLEAAVFRIAKYARSKIGVPPDSLERPKQALLDSLRFRKINARKSAIKRAHPQTCEWLLSNSDYVAWLDPEEITRHLGILILKGKPGTGKSTLMKFALHKAQESAIDGRIVLSFFFNAHGKDLEKSAVGMYRSLLHQLLEKLPATHPVYQLPSIKLSGGRHKWDWASLEIAFEAAVQCLEHETLLCFIDALDEGDEYEMRQIISSFQRLAQMNTPSRPVLRACFSSRHYPYVRWGNARQLVLDDLEEHRQDIAKYLDSELRIGEGVLAQRIYEEAQAKASGLFIWAVLTTRMLNEAYLRGQVGYLEQQIDGCPDLDALFSSMVQKSRNRAEVRLCLLWVHLANCPLSPAQLYVAIQAGIEPEFSAAYDMDRIAMPDIYRYITHASNGLVEITETPPSVQFIHQTVGDFLGRGGVWELMADFETDSSSDPVDVLISWNGTDANVENGRAIGLSYDLLKNCCVDYLDKVNNDSLRELVAKSYPEEVDQLRESVSKRLSFLEHAVQNVLFYADMAAEYGIKQEAFLQHFKETLPDWIIWQNVFQKETKKWYVNSTRLVYLLAERNCANLLLCVDEDPFAVGKERYVAPILAAMVTGSEEAVHSMVIMKARTIEEECLPYEDLVQYNRRWTDVAVPDDFEFPAHETLPSYLARHGDARLVVLSLVDYPPETRIGTQTALCWAAENRELGLVKFLLGRGASKLPPGCTPPIALAARNGDEDIVKLFLLGAPEERSVLAQAALPGAVEANRWDLVVMLLEDAKPNSEIEGIADPLLTAVARGKHGLVRLLLEYGADVNVRSTNDWTPLHLVGHRADTCRELLNQGADIEAVDNLGKTPLLWGAERGCLYTVRVLLEYGANIRARDEDGRTALSLASMAGNEDVVKTLLQQRNANVEDRDNEGNTPLSLAARYGNYEVAEILLDHGAQVSAADTYGRTPLWRAVDDGDEKVVRLLLERGACTEDEDGYGLTCLSQAVILGNEDVVRVLLEFGANVEAANVLRRKAIDFARHFRMVNLVKLLEEHAVSAGPDMGLRIEGSKSAPPEL</sequence>